<dbReference type="PANTHER" id="PTHR15441">
    <property type="entry name" value="RIBONUCLEASE P PROTEIN SUBUNIT P14"/>
    <property type="match status" value="1"/>
</dbReference>
<dbReference type="GO" id="GO:0000172">
    <property type="term" value="C:ribonuclease MRP complex"/>
    <property type="evidence" value="ECO:0007669"/>
    <property type="project" value="TreeGrafter"/>
</dbReference>
<dbReference type="GO" id="GO:0030681">
    <property type="term" value="C:multimeric ribonuclease P complex"/>
    <property type="evidence" value="ECO:0007669"/>
    <property type="project" value="TreeGrafter"/>
</dbReference>
<keyword evidence="4" id="KW-0539">Nucleus</keyword>
<dbReference type="PANTHER" id="PTHR15441:SF2">
    <property type="entry name" value="RIBONUCLEASE P_MRP PROTEIN SUBUNIT POP5"/>
    <property type="match status" value="1"/>
</dbReference>
<comment type="similarity">
    <text evidence="2 5">Belongs to the eukaryotic/archaeal RNase P protein component 2 family.</text>
</comment>
<dbReference type="GO" id="GO:0033204">
    <property type="term" value="F:ribonuclease P RNA binding"/>
    <property type="evidence" value="ECO:0007669"/>
    <property type="project" value="InterPro"/>
</dbReference>
<dbReference type="GO" id="GO:0004526">
    <property type="term" value="F:ribonuclease P activity"/>
    <property type="evidence" value="ECO:0007669"/>
    <property type="project" value="UniProtKB-EC"/>
</dbReference>
<evidence type="ECO:0000256" key="4">
    <source>
        <dbReference type="ARBA" id="ARBA00023242"/>
    </source>
</evidence>
<dbReference type="SUPFAM" id="SSF160350">
    <property type="entry name" value="Rnp2-like"/>
    <property type="match status" value="1"/>
</dbReference>
<dbReference type="GO" id="GO:0005730">
    <property type="term" value="C:nucleolus"/>
    <property type="evidence" value="ECO:0007669"/>
    <property type="project" value="TreeGrafter"/>
</dbReference>
<dbReference type="EMBL" id="HG937692">
    <property type="protein sequence ID" value="CDP36431.1"/>
    <property type="molecule type" value="Genomic_DNA"/>
</dbReference>
<dbReference type="PhylomeDB" id="A0A060TB49"/>
<dbReference type="Gene3D" id="3.30.70.3250">
    <property type="entry name" value="Ribonuclease P, Pop5 subunit"/>
    <property type="match status" value="1"/>
</dbReference>
<dbReference type="InterPro" id="IPR038085">
    <property type="entry name" value="Rnp2-like_sf"/>
</dbReference>
<dbReference type="EC" id="3.1.26.5" evidence="5"/>
<dbReference type="PIRSF" id="PIRSF023803">
    <property type="entry name" value="Ribonuclease_P_prd"/>
    <property type="match status" value="1"/>
</dbReference>
<dbReference type="AlphaFoldDB" id="A0A060TB49"/>
<organism evidence="6">
    <name type="scientific">Blastobotrys adeninivorans</name>
    <name type="common">Yeast</name>
    <name type="synonym">Arxula adeninivorans</name>
    <dbReference type="NCBI Taxonomy" id="409370"/>
    <lineage>
        <taxon>Eukaryota</taxon>
        <taxon>Fungi</taxon>
        <taxon>Dikarya</taxon>
        <taxon>Ascomycota</taxon>
        <taxon>Saccharomycotina</taxon>
        <taxon>Dipodascomycetes</taxon>
        <taxon>Dipodascales</taxon>
        <taxon>Trichomonascaceae</taxon>
        <taxon>Blastobotrys</taxon>
    </lineage>
</organism>
<proteinExistence type="inferred from homology"/>
<comment type="function">
    <text evidence="5">Component of ribonuclease P, a protein complex that generates mature tRNA molecules by cleaving their 5'-ends.</text>
</comment>
<protein>
    <recommendedName>
        <fullName evidence="5">Ribonuclease P/MRP protein subunit POP5</fullName>
        <ecNumber evidence="5">3.1.26.5</ecNumber>
    </recommendedName>
</protein>
<name>A0A060TB49_BLAAD</name>
<dbReference type="InterPro" id="IPR016819">
    <property type="entry name" value="RNase_P/MRP_POP5"/>
</dbReference>
<gene>
    <name evidence="6" type="ORF">GNLVRS02_ARAD1B12848g</name>
</gene>
<accession>A0A060TB49</accession>
<evidence type="ECO:0000256" key="1">
    <source>
        <dbReference type="ARBA" id="ARBA00004123"/>
    </source>
</evidence>
<dbReference type="InterPro" id="IPR002759">
    <property type="entry name" value="Pop5/Rpp14/Rnp2-like"/>
</dbReference>
<evidence type="ECO:0000256" key="5">
    <source>
        <dbReference type="PIRNR" id="PIRNR023803"/>
    </source>
</evidence>
<evidence type="ECO:0000256" key="3">
    <source>
        <dbReference type="ARBA" id="ARBA00022694"/>
    </source>
</evidence>
<evidence type="ECO:0000313" key="6">
    <source>
        <dbReference type="EMBL" id="CDP36431.1"/>
    </source>
</evidence>
<reference evidence="6" key="1">
    <citation type="submission" date="2014-02" db="EMBL/GenBank/DDBJ databases">
        <authorList>
            <person name="Genoscope - CEA"/>
        </authorList>
    </citation>
    <scope>NUCLEOTIDE SEQUENCE</scope>
    <source>
        <strain evidence="6">LS3</strain>
    </source>
</reference>
<comment type="catalytic activity">
    <reaction evidence="5">
        <text>Endonucleolytic cleavage of RNA, removing 5'-extranucleotides from tRNA precursor.</text>
        <dbReference type="EC" id="3.1.26.5"/>
    </reaction>
</comment>
<dbReference type="Pfam" id="PF01900">
    <property type="entry name" value="RNase_P_Rpp14"/>
    <property type="match status" value="1"/>
</dbReference>
<reference evidence="6" key="2">
    <citation type="submission" date="2014-06" db="EMBL/GenBank/DDBJ databases">
        <title>The complete genome of Blastobotrys (Arxula) adeninivorans LS3 - a yeast of biotechnological interest.</title>
        <authorList>
            <person name="Kunze G."/>
            <person name="Gaillardin C."/>
            <person name="Czernicka M."/>
            <person name="Durrens P."/>
            <person name="Martin T."/>
            <person name="Boer E."/>
            <person name="Gabaldon T."/>
            <person name="Cruz J."/>
            <person name="Talla E."/>
            <person name="Marck C."/>
            <person name="Goffeau A."/>
            <person name="Barbe V."/>
            <person name="Baret P."/>
            <person name="Baronian K."/>
            <person name="Beier S."/>
            <person name="Bleykasten C."/>
            <person name="Bode R."/>
            <person name="Casaregola S."/>
            <person name="Despons L."/>
            <person name="Fairhead C."/>
            <person name="Giersberg M."/>
            <person name="Gierski P."/>
            <person name="Hahnel U."/>
            <person name="Hartmann A."/>
            <person name="Jankowska D."/>
            <person name="Jubin C."/>
            <person name="Jung P."/>
            <person name="Lafontaine I."/>
            <person name="Leh-Louis V."/>
            <person name="Lemaire M."/>
            <person name="Marcet-Houben M."/>
            <person name="Mascher M."/>
            <person name="Morel G."/>
            <person name="Richard G.-F."/>
            <person name="Riechen J."/>
            <person name="Sacerdot C."/>
            <person name="Sarkar A."/>
            <person name="Savel G."/>
            <person name="Schacherer J."/>
            <person name="Sherman D."/>
            <person name="Straub M.-L."/>
            <person name="Stein N."/>
            <person name="Thierry A."/>
            <person name="Trautwein-Schult A."/>
            <person name="Westhof E."/>
            <person name="Worch S."/>
            <person name="Dujon B."/>
            <person name="Souciet J.-L."/>
            <person name="Wincker P."/>
            <person name="Scholz U."/>
            <person name="Neuveglise N."/>
        </authorList>
    </citation>
    <scope>NUCLEOTIDE SEQUENCE</scope>
    <source>
        <strain evidence="6">LS3</strain>
    </source>
</reference>
<dbReference type="GO" id="GO:0001682">
    <property type="term" value="P:tRNA 5'-leader removal"/>
    <property type="evidence" value="ECO:0007669"/>
    <property type="project" value="InterPro"/>
</dbReference>
<comment type="subcellular location">
    <subcellularLocation>
        <location evidence="1">Nucleus</location>
    </subcellularLocation>
</comment>
<keyword evidence="3 5" id="KW-0819">tRNA processing</keyword>
<evidence type="ECO:0000256" key="2">
    <source>
        <dbReference type="ARBA" id="ARBA00010800"/>
    </source>
</evidence>
<sequence length="149" mass="16958">MVRLKTRYLLFEVLYPNELELEDLSDQEKTAVALRQPSKVDAKAITKLLRYSIEKYFGEYGLGVVASTIAVKYFNPTTSKGIIRVSRPHFRLVWAALSYIDKIEGRDCIITVSRVSGTIKKVEQSAIAKNKESLNSLERLFDAEPIEED</sequence>